<organism evidence="5 6">
    <name type="scientific">Alkaliphilus oremlandii (strain OhILAs)</name>
    <name type="common">Clostridium oremlandii (strain OhILAs)</name>
    <dbReference type="NCBI Taxonomy" id="350688"/>
    <lineage>
        <taxon>Bacteria</taxon>
        <taxon>Bacillati</taxon>
        <taxon>Bacillota</taxon>
        <taxon>Clostridia</taxon>
        <taxon>Peptostreptococcales</taxon>
        <taxon>Natronincolaceae</taxon>
        <taxon>Alkaliphilus</taxon>
    </lineage>
</organism>
<feature type="transmembrane region" description="Helical" evidence="4">
    <location>
        <begin position="12"/>
        <end position="31"/>
    </location>
</feature>
<dbReference type="GO" id="GO:0030313">
    <property type="term" value="C:cell envelope"/>
    <property type="evidence" value="ECO:0007669"/>
    <property type="project" value="UniProtKB-SubCell"/>
</dbReference>
<sequence>MKGWVLSHKRIVIIGISLLVLLATTLGILFYPKNKNVVPHTEYSVSDKEQSTEIVAWGEVKYARMKEINVDFPSTVTQVMVQEGDQVTLRQPLVLLDLSEYNGNVKKLEHQLSANQSALLIAEQDISALQADIEQTQGQIARKFKEYDSNTNAEMVLLQNSLNLAYDELVSAKEDLQNYQTLYEAGAVSKAMVDQYKTMVDGRQKAVEDIETNLQKTKSALKEELDKLNVLLKSKQEQLSQQQRGNTVNVTKQQGSISSAQVDLDAMRVKTEKEYLQGNQIVSDIKNGIVQNIAVHEGSHLGVQGSATRVLQIIDADSIMISAEVDEEFIRNVHVGEVVEIVPTSVPDSSLTGTVVQIPAMAVEKNGRRIIYVLIKPNDPDHLLKPGYTADVYFSNH</sequence>
<keyword evidence="4" id="KW-0472">Membrane</keyword>
<dbReference type="eggNOG" id="COG1566">
    <property type="taxonomic scope" value="Bacteria"/>
</dbReference>
<keyword evidence="2 3" id="KW-0175">Coiled coil</keyword>
<comment type="subcellular location">
    <subcellularLocation>
        <location evidence="1">Cell envelope</location>
    </subcellularLocation>
</comment>
<evidence type="ECO:0000256" key="2">
    <source>
        <dbReference type="ARBA" id="ARBA00023054"/>
    </source>
</evidence>
<keyword evidence="4" id="KW-0812">Transmembrane</keyword>
<keyword evidence="6" id="KW-1185">Reference proteome</keyword>
<gene>
    <name evidence="5" type="ordered locus">Clos_1269</name>
</gene>
<evidence type="ECO:0000313" key="5">
    <source>
        <dbReference type="EMBL" id="ABW18814.1"/>
    </source>
</evidence>
<protein>
    <submittedName>
        <fullName evidence="5">Secretion protein HlyD family protein</fullName>
    </submittedName>
</protein>
<evidence type="ECO:0000313" key="6">
    <source>
        <dbReference type="Proteomes" id="UP000000269"/>
    </source>
</evidence>
<dbReference type="PANTHER" id="PTHR32347">
    <property type="entry name" value="EFFLUX SYSTEM COMPONENT YKNX-RELATED"/>
    <property type="match status" value="1"/>
</dbReference>
<dbReference type="PANTHER" id="PTHR32347:SF23">
    <property type="entry name" value="BLL5650 PROTEIN"/>
    <property type="match status" value="1"/>
</dbReference>
<dbReference type="Proteomes" id="UP000000269">
    <property type="component" value="Chromosome"/>
</dbReference>
<dbReference type="Gene3D" id="2.40.30.170">
    <property type="match status" value="1"/>
</dbReference>
<feature type="coiled-coil region" evidence="3">
    <location>
        <begin position="207"/>
        <end position="242"/>
    </location>
</feature>
<dbReference type="AlphaFoldDB" id="A8MG86"/>
<proteinExistence type="predicted"/>
<dbReference type="EMBL" id="CP000853">
    <property type="protein sequence ID" value="ABW18814.1"/>
    <property type="molecule type" value="Genomic_DNA"/>
</dbReference>
<reference evidence="6" key="1">
    <citation type="submission" date="2007-10" db="EMBL/GenBank/DDBJ databases">
        <title>Complete genome of Alkaliphilus oremlandii OhILAs.</title>
        <authorList>
            <person name="Copeland A."/>
            <person name="Lucas S."/>
            <person name="Lapidus A."/>
            <person name="Barry K."/>
            <person name="Detter J.C."/>
            <person name="Glavina del Rio T."/>
            <person name="Hammon N."/>
            <person name="Israni S."/>
            <person name="Dalin E."/>
            <person name="Tice H."/>
            <person name="Pitluck S."/>
            <person name="Chain P."/>
            <person name="Malfatti S."/>
            <person name="Shin M."/>
            <person name="Vergez L."/>
            <person name="Schmutz J."/>
            <person name="Larimer F."/>
            <person name="Land M."/>
            <person name="Hauser L."/>
            <person name="Kyrpides N."/>
            <person name="Mikhailova N."/>
            <person name="Stolz J.F."/>
            <person name="Dawson A."/>
            <person name="Fisher E."/>
            <person name="Crable B."/>
            <person name="Perera E."/>
            <person name="Lisak J."/>
            <person name="Ranganathan M."/>
            <person name="Basu P."/>
            <person name="Richardson P."/>
        </authorList>
    </citation>
    <scope>NUCLEOTIDE SEQUENCE [LARGE SCALE GENOMIC DNA]</scope>
    <source>
        <strain evidence="6">OhILAs</strain>
    </source>
</reference>
<accession>A8MG86</accession>
<dbReference type="OrthoDB" id="1792698at2"/>
<evidence type="ECO:0000256" key="1">
    <source>
        <dbReference type="ARBA" id="ARBA00004196"/>
    </source>
</evidence>
<dbReference type="KEGG" id="aoe:Clos_1269"/>
<dbReference type="HOGENOM" id="CLU_058181_0_0_9"/>
<dbReference type="STRING" id="350688.Clos_1269"/>
<feature type="coiled-coil region" evidence="3">
    <location>
        <begin position="119"/>
        <end position="146"/>
    </location>
</feature>
<dbReference type="RefSeq" id="WP_012159126.1">
    <property type="nucleotide sequence ID" value="NC_009922.1"/>
</dbReference>
<keyword evidence="4" id="KW-1133">Transmembrane helix</keyword>
<name>A8MG86_ALKOO</name>
<evidence type="ECO:0000256" key="3">
    <source>
        <dbReference type="SAM" id="Coils"/>
    </source>
</evidence>
<dbReference type="InterPro" id="IPR050465">
    <property type="entry name" value="UPF0194_transport"/>
</dbReference>
<evidence type="ECO:0000256" key="4">
    <source>
        <dbReference type="SAM" id="Phobius"/>
    </source>
</evidence>